<feature type="domain" description="Amidohydrolase-related" evidence="9">
    <location>
        <begin position="4"/>
        <end position="322"/>
    </location>
</feature>
<dbReference type="Proteomes" id="UP000231358">
    <property type="component" value="Unassembled WGS sequence"/>
</dbReference>
<evidence type="ECO:0000256" key="3">
    <source>
        <dbReference type="ARBA" id="ARBA00022793"/>
    </source>
</evidence>
<keyword evidence="2" id="KW-0479">Metal-binding</keyword>
<dbReference type="PANTHER" id="PTHR21240">
    <property type="entry name" value="2-AMINO-3-CARBOXYLMUCONATE-6-SEMIALDEHYDE DECARBOXYLASE"/>
    <property type="match status" value="1"/>
</dbReference>
<dbReference type="GO" id="GO:0046872">
    <property type="term" value="F:metal ion binding"/>
    <property type="evidence" value="ECO:0007669"/>
    <property type="project" value="UniProtKB-KW"/>
</dbReference>
<reference evidence="10 11" key="1">
    <citation type="submission" date="2017-05" db="EMBL/GenBank/DDBJ databases">
        <title>Genome sequence for an aflatoxigenic pathogen of Argentinian peanut, Aspergillus arachidicola.</title>
        <authorList>
            <person name="Moore G."/>
            <person name="Beltz S.B."/>
            <person name="Mack B.M."/>
        </authorList>
    </citation>
    <scope>NUCLEOTIDE SEQUENCE [LARGE SCALE GENOMIC DNA]</scope>
    <source>
        <strain evidence="10 11">CBS 117610</strain>
    </source>
</reference>
<dbReference type="GO" id="GO:0016787">
    <property type="term" value="F:hydrolase activity"/>
    <property type="evidence" value="ECO:0007669"/>
    <property type="project" value="InterPro"/>
</dbReference>
<evidence type="ECO:0000256" key="1">
    <source>
        <dbReference type="ARBA" id="ARBA00005871"/>
    </source>
</evidence>
<dbReference type="Gene3D" id="3.20.20.140">
    <property type="entry name" value="Metal-dependent hydrolases"/>
    <property type="match status" value="1"/>
</dbReference>
<dbReference type="EC" id="4.1.1.52" evidence="7"/>
<evidence type="ECO:0000256" key="4">
    <source>
        <dbReference type="ARBA" id="ARBA00022833"/>
    </source>
</evidence>
<comment type="similarity">
    <text evidence="1">Belongs to the metallo-dependent hydrolases superfamily. ACMSD family.</text>
</comment>
<name>A0A2G7FXL1_9EURO</name>
<evidence type="ECO:0000313" key="11">
    <source>
        <dbReference type="Proteomes" id="UP000231358"/>
    </source>
</evidence>
<gene>
    <name evidence="10" type="ORF">AARAC_002777</name>
</gene>
<protein>
    <recommendedName>
        <fullName evidence="7">6-methylsalicylate decarboxylase</fullName>
        <ecNumber evidence="7">4.1.1.52</ecNumber>
    </recommendedName>
</protein>
<proteinExistence type="inferred from homology"/>
<keyword evidence="5 8" id="KW-0456">Lyase</keyword>
<dbReference type="InterPro" id="IPR006680">
    <property type="entry name" value="Amidohydro-rel"/>
</dbReference>
<evidence type="ECO:0000259" key="9">
    <source>
        <dbReference type="Pfam" id="PF04909"/>
    </source>
</evidence>
<dbReference type="InterPro" id="IPR032465">
    <property type="entry name" value="ACMSD"/>
</dbReference>
<dbReference type="AlphaFoldDB" id="A0A2G7FXL1"/>
<dbReference type="Pfam" id="PF04909">
    <property type="entry name" value="Amidohydro_2"/>
    <property type="match status" value="1"/>
</dbReference>
<sequence length="324" mass="36878">MERIDTHCHIVPSGWRKWCERHGWDEPDGMPGIPEWSPEAHIELMEKLNIKRSILSITSPGTHLKVGDFELARQVTRETNDEIAETNRRYPDKFSFFASLPLPDPEGSVQEIERVRDMEGCCGFTMMTNAQGHYLGDEVYRPVFEKLNEKPTVIFIHPTQCCSKDFPAANKPLAQYPTPMMEYYFDTTRAVVNLLLTQTVTKYTNLTFLVFHCGATLPTLVERVGAFSTGLLKEDTKLSSADIKELLKTRFYFDLAGFPFPDLIQGYLRIGDASRLLYGSDYPYTPGVLVENLGKVMDENITELFKQKTVASIYAGNAKQLFCF</sequence>
<evidence type="ECO:0000256" key="5">
    <source>
        <dbReference type="ARBA" id="ARBA00023239"/>
    </source>
</evidence>
<comment type="caution">
    <text evidence="10">The sequence shown here is derived from an EMBL/GenBank/DDBJ whole genome shotgun (WGS) entry which is preliminary data.</text>
</comment>
<dbReference type="SUPFAM" id="SSF51556">
    <property type="entry name" value="Metallo-dependent hydrolases"/>
    <property type="match status" value="1"/>
</dbReference>
<keyword evidence="3 8" id="KW-0210">Decarboxylase</keyword>
<dbReference type="GO" id="GO:0047596">
    <property type="term" value="F:6-methylsalicylate decarboxylase activity"/>
    <property type="evidence" value="ECO:0007669"/>
    <property type="project" value="UniProtKB-EC"/>
</dbReference>
<dbReference type="PANTHER" id="PTHR21240:SF29">
    <property type="entry name" value="AMIDOHYDROLASE-RELATED DOMAIN-CONTAINING PROTEIN"/>
    <property type="match status" value="1"/>
</dbReference>
<evidence type="ECO:0000256" key="6">
    <source>
        <dbReference type="ARBA" id="ARBA00036832"/>
    </source>
</evidence>
<dbReference type="STRING" id="656916.A0A2G7FXL1"/>
<dbReference type="InterPro" id="IPR032466">
    <property type="entry name" value="Metal_Hydrolase"/>
</dbReference>
<dbReference type="EMBL" id="NEXV01000328">
    <property type="protein sequence ID" value="PIG85329.1"/>
    <property type="molecule type" value="Genomic_DNA"/>
</dbReference>
<evidence type="ECO:0000256" key="8">
    <source>
        <dbReference type="RuleBase" id="RU366045"/>
    </source>
</evidence>
<comment type="catalytic activity">
    <reaction evidence="6">
        <text>6-methylsalicylate + H(+) = 3-methylphenol + CO2</text>
        <dbReference type="Rhea" id="RHEA:23112"/>
        <dbReference type="ChEBI" id="CHEBI:15378"/>
        <dbReference type="ChEBI" id="CHEBI:16526"/>
        <dbReference type="ChEBI" id="CHEBI:17231"/>
        <dbReference type="ChEBI" id="CHEBI:36658"/>
        <dbReference type="EC" id="4.1.1.52"/>
    </reaction>
    <physiologicalReaction direction="left-to-right" evidence="6">
        <dbReference type="Rhea" id="RHEA:23113"/>
    </physiologicalReaction>
</comment>
<organism evidence="10 11">
    <name type="scientific">Aspergillus arachidicola</name>
    <dbReference type="NCBI Taxonomy" id="656916"/>
    <lineage>
        <taxon>Eukaryota</taxon>
        <taxon>Fungi</taxon>
        <taxon>Dikarya</taxon>
        <taxon>Ascomycota</taxon>
        <taxon>Pezizomycotina</taxon>
        <taxon>Eurotiomycetes</taxon>
        <taxon>Eurotiomycetidae</taxon>
        <taxon>Eurotiales</taxon>
        <taxon>Aspergillaceae</taxon>
        <taxon>Aspergillus</taxon>
        <taxon>Aspergillus subgen. Circumdati</taxon>
    </lineage>
</organism>
<accession>A0A2G7FXL1</accession>
<evidence type="ECO:0000313" key="10">
    <source>
        <dbReference type="EMBL" id="PIG85329.1"/>
    </source>
</evidence>
<dbReference type="GO" id="GO:0019748">
    <property type="term" value="P:secondary metabolic process"/>
    <property type="evidence" value="ECO:0007669"/>
    <property type="project" value="TreeGrafter"/>
</dbReference>
<evidence type="ECO:0000256" key="7">
    <source>
        <dbReference type="ARBA" id="ARBA00038889"/>
    </source>
</evidence>
<evidence type="ECO:0000256" key="2">
    <source>
        <dbReference type="ARBA" id="ARBA00022723"/>
    </source>
</evidence>
<keyword evidence="4" id="KW-0862">Zinc</keyword>
<keyword evidence="11" id="KW-1185">Reference proteome</keyword>
<dbReference type="GO" id="GO:0005829">
    <property type="term" value="C:cytosol"/>
    <property type="evidence" value="ECO:0007669"/>
    <property type="project" value="TreeGrafter"/>
</dbReference>